<evidence type="ECO:0000313" key="6">
    <source>
        <dbReference type="Ensembl" id="ENSOANP00000021423.2"/>
    </source>
</evidence>
<organism evidence="6 7">
    <name type="scientific">Ornithorhynchus anatinus</name>
    <name type="common">Duckbill platypus</name>
    <dbReference type="NCBI Taxonomy" id="9258"/>
    <lineage>
        <taxon>Eukaryota</taxon>
        <taxon>Metazoa</taxon>
        <taxon>Chordata</taxon>
        <taxon>Craniata</taxon>
        <taxon>Vertebrata</taxon>
        <taxon>Euteleostomi</taxon>
        <taxon>Mammalia</taxon>
        <taxon>Monotremata</taxon>
        <taxon>Ornithorhynchidae</taxon>
        <taxon>Ornithorhynchus</taxon>
    </lineage>
</organism>
<dbReference type="Pfam" id="PF05667">
    <property type="entry name" value="CCDC22_CC"/>
    <property type="match status" value="1"/>
</dbReference>
<dbReference type="InterPro" id="IPR048349">
    <property type="entry name" value="CCDC22_N"/>
</dbReference>
<dbReference type="GO" id="GO:0043124">
    <property type="term" value="P:negative regulation of canonical NF-kappaB signal transduction"/>
    <property type="evidence" value="ECO:0007669"/>
    <property type="project" value="Ensembl"/>
</dbReference>
<dbReference type="OMA" id="KFEQHIQ"/>
<evidence type="ECO:0000256" key="1">
    <source>
        <dbReference type="ARBA" id="ARBA00006438"/>
    </source>
</evidence>
<gene>
    <name evidence="6" type="primary">CCDC22</name>
</gene>
<dbReference type="Ensembl" id="ENSOANT00000021426.2">
    <property type="protein sequence ID" value="ENSOANP00000021423.2"/>
    <property type="gene ID" value="ENSOANG00000013583.2"/>
</dbReference>
<dbReference type="FunCoup" id="F7FW37">
    <property type="interactions" value="1372"/>
</dbReference>
<evidence type="ECO:0000259" key="4">
    <source>
        <dbReference type="Pfam" id="PF05667"/>
    </source>
</evidence>
<evidence type="ECO:0000313" key="7">
    <source>
        <dbReference type="Proteomes" id="UP000002279"/>
    </source>
</evidence>
<dbReference type="PANTHER" id="PTHR15668">
    <property type="entry name" value="JM1 PROTEIN"/>
    <property type="match status" value="1"/>
</dbReference>
<dbReference type="GO" id="GO:0097602">
    <property type="term" value="F:cullin family protein binding"/>
    <property type="evidence" value="ECO:0000318"/>
    <property type="project" value="GO_Central"/>
</dbReference>
<dbReference type="GO" id="GO:0032456">
    <property type="term" value="P:endocytic recycling"/>
    <property type="evidence" value="ECO:0007669"/>
    <property type="project" value="Ensembl"/>
</dbReference>
<dbReference type="HOGENOM" id="CLU_024231_1_0_1"/>
<proteinExistence type="inferred from homology"/>
<dbReference type="AlphaFoldDB" id="F7FW37"/>
<dbReference type="InterPro" id="IPR048348">
    <property type="entry name" value="CCDC22_CC"/>
</dbReference>
<feature type="domain" description="CCDC22 coiled-coil" evidence="4">
    <location>
        <begin position="128"/>
        <end position="588"/>
    </location>
</feature>
<dbReference type="GO" id="GO:0006893">
    <property type="term" value="P:Golgi to plasma membrane transport"/>
    <property type="evidence" value="ECO:0007669"/>
    <property type="project" value="Ensembl"/>
</dbReference>
<dbReference type="GO" id="GO:0043123">
    <property type="term" value="P:positive regulation of canonical NF-kappaB signal transduction"/>
    <property type="evidence" value="ECO:0007669"/>
    <property type="project" value="Ensembl"/>
</dbReference>
<protein>
    <recommendedName>
        <fullName evidence="2">Coiled-coil domain-containing protein 22</fullName>
    </recommendedName>
</protein>
<dbReference type="GO" id="GO:0006878">
    <property type="term" value="P:intracellular copper ion homeostasis"/>
    <property type="evidence" value="ECO:0007669"/>
    <property type="project" value="Ensembl"/>
</dbReference>
<dbReference type="GeneTree" id="ENSGT00390000003809"/>
<keyword evidence="7" id="KW-1185">Reference proteome</keyword>
<feature type="domain" description="CCDC22 N-terminal" evidence="5">
    <location>
        <begin position="1"/>
        <end position="109"/>
    </location>
</feature>
<evidence type="ECO:0000259" key="5">
    <source>
        <dbReference type="Pfam" id="PF21674"/>
    </source>
</evidence>
<comment type="similarity">
    <text evidence="1">Belongs to the CCDC22 family.</text>
</comment>
<accession>F7FW37</accession>
<evidence type="ECO:0000256" key="2">
    <source>
        <dbReference type="ARBA" id="ARBA00016694"/>
    </source>
</evidence>
<reference evidence="6" key="2">
    <citation type="submission" date="2025-08" db="UniProtKB">
        <authorList>
            <consortium name="Ensembl"/>
        </authorList>
    </citation>
    <scope>IDENTIFICATION</scope>
    <source>
        <strain evidence="6">Glennie</strain>
    </source>
</reference>
<dbReference type="STRING" id="9258.ENSOANP00000021423"/>
<dbReference type="Pfam" id="PF21674">
    <property type="entry name" value="CCDC22_N"/>
    <property type="match status" value="1"/>
</dbReference>
<dbReference type="Proteomes" id="UP000002279">
    <property type="component" value="Chromosome 6"/>
</dbReference>
<keyword evidence="3" id="KW-0175">Coiled coil</keyword>
<dbReference type="Bgee" id="ENSOANG00000013583">
    <property type="expression patterns" value="Expressed in fibroblast and 7 other cell types or tissues"/>
</dbReference>
<feature type="coiled-coil region" evidence="3">
    <location>
        <begin position="444"/>
        <end position="515"/>
    </location>
</feature>
<sequence>MEEVDKILIRSLRLAGTAVPPEVQSLREFSTELIVESVVRCLRVISPSLGSGLSPLLPPGMSARFRMGMGLAQACTELGYPRELGYQSFLYSSEPDIRHLLMFLAERLPRDAAEDADQPAGEPAVLRRAIASRVKEQLAMPWVPPACRVPRLQRAQVGAAAEGWEMVTGGPGPSVREFQGGRFLPPVPVQPALRPWRVASLLESHAAELSARQEWEAEWKGPGLASRLSPEYQRGKRQRLQRRLVEQLRQSWGRVAPSERGLPGAQDLGELLHSWRAGGPHIPAGKGSRFTHAERFTFRQVRGPGRRDGRWGRSGDVQAAREEEAAALQQQLEQVGRAIEEVGDHMKKLNLSLGQVEAEIRESQLGAAEREQLMRVKKRAVDLLPDAHVNLAKLQLVVENSAQRVINLAGQWEKHRVPLIAEYRQLKKLHDRRELESSRQLLEIKDLHQRIRGAADEAKRKEELYKQLAMELENLPKDVSRSAYTQRILEIVGNIRKQKEEITKILADTKELQKEINSLSGKLDRTFAVTDELVFKDAKKDEDVRKAYKYLAALHENCSQLIQTVEDTGTIMREIRDLEEQIETETGKKTLSNLEKILEDYKAIRHENAGLLGRIRET</sequence>
<dbReference type="eggNOG" id="KOG1937">
    <property type="taxonomic scope" value="Eukaryota"/>
</dbReference>
<dbReference type="InterPro" id="IPR008530">
    <property type="entry name" value="CCDC22"/>
</dbReference>
<dbReference type="GO" id="GO:0005813">
    <property type="term" value="C:centrosome"/>
    <property type="evidence" value="ECO:0007669"/>
    <property type="project" value="Ensembl"/>
</dbReference>
<dbReference type="InParanoid" id="F7FW37"/>
<dbReference type="GO" id="GO:2000060">
    <property type="term" value="P:positive regulation of ubiquitin-dependent protein catabolic process"/>
    <property type="evidence" value="ECO:0000318"/>
    <property type="project" value="GO_Central"/>
</dbReference>
<reference evidence="6" key="3">
    <citation type="submission" date="2025-09" db="UniProtKB">
        <authorList>
            <consortium name="Ensembl"/>
        </authorList>
    </citation>
    <scope>IDENTIFICATION</scope>
    <source>
        <strain evidence="6">Glennie</strain>
    </source>
</reference>
<reference evidence="6 7" key="1">
    <citation type="journal article" date="2008" name="Nature">
        <title>Genome analysis of the platypus reveals unique signatures of evolution.</title>
        <authorList>
            <person name="Warren W.C."/>
            <person name="Hillier L.W."/>
            <person name="Marshall Graves J.A."/>
            <person name="Birney E."/>
            <person name="Ponting C.P."/>
            <person name="Grutzner F."/>
            <person name="Belov K."/>
            <person name="Miller W."/>
            <person name="Clarke L."/>
            <person name="Chinwalla A.T."/>
            <person name="Yang S.P."/>
            <person name="Heger A."/>
            <person name="Locke D.P."/>
            <person name="Miethke P."/>
            <person name="Waters P.D."/>
            <person name="Veyrunes F."/>
            <person name="Fulton L."/>
            <person name="Fulton B."/>
            <person name="Graves T."/>
            <person name="Wallis J."/>
            <person name="Puente X.S."/>
            <person name="Lopez-Otin C."/>
            <person name="Ordonez G.R."/>
            <person name="Eichler E.E."/>
            <person name="Chen L."/>
            <person name="Cheng Z."/>
            <person name="Deakin J.E."/>
            <person name="Alsop A."/>
            <person name="Thompson K."/>
            <person name="Kirby P."/>
            <person name="Papenfuss A.T."/>
            <person name="Wakefield M.J."/>
            <person name="Olender T."/>
            <person name="Lancet D."/>
            <person name="Huttley G.A."/>
            <person name="Smit A.F."/>
            <person name="Pask A."/>
            <person name="Temple-Smith P."/>
            <person name="Batzer M.A."/>
            <person name="Walker J.A."/>
            <person name="Konkel M.K."/>
            <person name="Harris R.S."/>
            <person name="Whittington C.M."/>
            <person name="Wong E.S."/>
            <person name="Gemmell N.J."/>
            <person name="Buschiazzo E."/>
            <person name="Vargas Jentzsch I.M."/>
            <person name="Merkel A."/>
            <person name="Schmitz J."/>
            <person name="Zemann A."/>
            <person name="Churakov G."/>
            <person name="Kriegs J.O."/>
            <person name="Brosius J."/>
            <person name="Murchison E.P."/>
            <person name="Sachidanandam R."/>
            <person name="Smith C."/>
            <person name="Hannon G.J."/>
            <person name="Tsend-Ayush E."/>
            <person name="McMillan D."/>
            <person name="Attenborough R."/>
            <person name="Rens W."/>
            <person name="Ferguson-Smith M."/>
            <person name="Lefevre C.M."/>
            <person name="Sharp J.A."/>
            <person name="Nicholas K.R."/>
            <person name="Ray D.A."/>
            <person name="Kube M."/>
            <person name="Reinhardt R."/>
            <person name="Pringle T.H."/>
            <person name="Taylor J."/>
            <person name="Jones R.C."/>
            <person name="Nixon B."/>
            <person name="Dacheux J.L."/>
            <person name="Niwa H."/>
            <person name="Sekita Y."/>
            <person name="Huang X."/>
            <person name="Stark A."/>
            <person name="Kheradpour P."/>
            <person name="Kellis M."/>
            <person name="Flicek P."/>
            <person name="Chen Y."/>
            <person name="Webber C."/>
            <person name="Hardison R."/>
            <person name="Nelson J."/>
            <person name="Hallsworth-Pepin K."/>
            <person name="Delehaunty K."/>
            <person name="Markovic C."/>
            <person name="Minx P."/>
            <person name="Feng Y."/>
            <person name="Kremitzki C."/>
            <person name="Mitreva M."/>
            <person name="Glasscock J."/>
            <person name="Wylie T."/>
            <person name="Wohldmann P."/>
            <person name="Thiru P."/>
            <person name="Nhan M.N."/>
            <person name="Pohl C.S."/>
            <person name="Smith S.M."/>
            <person name="Hou S."/>
            <person name="Nefedov M."/>
            <person name="de Jong P.J."/>
            <person name="Renfree M.B."/>
            <person name="Mardis E.R."/>
            <person name="Wilson R.K."/>
        </authorList>
    </citation>
    <scope>NUCLEOTIDE SEQUENCE [LARGE SCALE GENOMIC DNA]</scope>
    <source>
        <strain evidence="6 7">Glennie</strain>
    </source>
</reference>
<evidence type="ECO:0000256" key="3">
    <source>
        <dbReference type="SAM" id="Coils"/>
    </source>
</evidence>
<name>F7FW37_ORNAN</name>
<dbReference type="PANTHER" id="PTHR15668:SF4">
    <property type="entry name" value="COILED-COIL DOMAIN-CONTAINING PROTEIN 22"/>
    <property type="match status" value="1"/>
</dbReference>